<dbReference type="RefSeq" id="WP_240095153.1">
    <property type="nucleotide sequence ID" value="NZ_JAJSON010000001.1"/>
</dbReference>
<organism evidence="2 3">
    <name type="scientific">Christiangramia crocea</name>
    <dbReference type="NCBI Taxonomy" id="2904124"/>
    <lineage>
        <taxon>Bacteria</taxon>
        <taxon>Pseudomonadati</taxon>
        <taxon>Bacteroidota</taxon>
        <taxon>Flavobacteriia</taxon>
        <taxon>Flavobacteriales</taxon>
        <taxon>Flavobacteriaceae</taxon>
        <taxon>Christiangramia</taxon>
    </lineage>
</organism>
<comment type="caution">
    <text evidence="2">The sequence shown here is derived from an EMBL/GenBank/DDBJ whole genome shotgun (WGS) entry which is preliminary data.</text>
</comment>
<feature type="signal peptide" evidence="1">
    <location>
        <begin position="1"/>
        <end position="27"/>
    </location>
</feature>
<accession>A0A9X2A3U8</accession>
<dbReference type="AlphaFoldDB" id="A0A9X2A3U8"/>
<sequence length="896" mass="104432">MKVLISNFIFKKQFYPFFLLLCLQSWAQEENQAPVNVNISATLVERQPSYRWFGHEEPNYTYTKNTKNSTDKPVDHPHETGWLFSTAAVGENLKDTQIWRNDIYDFTDSKTGDFSIHYAVDKQDIGAVGFTPGMFLNNWSLDKEYQLEMWLKFQNASKIDGLSLALIDTEGRRAVISIDKDKELTWLRLKIPINSLRTQANFNWKEIKSLQLEGNFEEGFEIWFDGVKFTSSDSEEIGITDKNIVQRMAEAKATRSSRVNMAFEKAKTDGSEKDLNTYFAKLWLGEDLDEVNQTLLEIFTTEDRERQRAYSIHDDWSLNLKPMLLRMYFNFGSTSKVLPGRLEKQTEEALLDLLWEKTKLINDIHLARKSTWWLIGSENHDINAKVAALLTSQIFKNKPEFSSRNYPDKGKGGGSGYWFHQMYANSSNKGPEGNANWADGKQYNAEDHYKEWVKFWDEYISERAKKGFFLEVASPKYMKHTIPFLMNIYDFCEDQALKKKMGMFLDLIWAEWAQDQLASVRGGAKTRWGYEERTPMWEASRFYLGGPGDANHNWYSQAQSSYEWPEAVWRLALNRKGKGEYAYSSRKPGEEQPELQPRPDGLERTLAVDTEARLHRYSWVTPDYILGTQMDHPLALQSHLSAQNRWQGINFVSDISAFIAPVGIEIKEDGEWKRTDAFYRSVQHENILITQQNRRWMQQQPSWYPSKNIYEREFGIWFHGNLDTIIERDGWVFVNEGNAYVALRPLMGEYEFNPENWGGTGSNDLYSLIRTDTYDWNEDKTFLKFKDKFSPLIIEAGIKEDFNEFKDFQNYILQKSLKLQKTVAPGWYILRYGDGTAESAEIYFNASNNEIPKVNGKHIDYIPRNTFKSPFIKSAYNSGIIEINVDGLREVWDFNE</sequence>
<evidence type="ECO:0000256" key="1">
    <source>
        <dbReference type="SAM" id="SignalP"/>
    </source>
</evidence>
<dbReference type="Proteomes" id="UP001139344">
    <property type="component" value="Unassembled WGS sequence"/>
</dbReference>
<dbReference type="Gene3D" id="2.60.120.430">
    <property type="entry name" value="Galactose-binding lectin"/>
    <property type="match status" value="1"/>
</dbReference>
<gene>
    <name evidence="2" type="ORF">LU635_00105</name>
</gene>
<protein>
    <submittedName>
        <fullName evidence="2">Uncharacterized protein</fullName>
    </submittedName>
</protein>
<proteinExistence type="predicted"/>
<feature type="chain" id="PRO_5040926318" evidence="1">
    <location>
        <begin position="28"/>
        <end position="896"/>
    </location>
</feature>
<reference evidence="2" key="1">
    <citation type="submission" date="2021-12" db="EMBL/GenBank/DDBJ databases">
        <title>Description of Gramella crocea sp. nov., a new bacterium isolated from activated sludge.</title>
        <authorList>
            <person name="Zhang X."/>
        </authorList>
    </citation>
    <scope>NUCLEOTIDE SEQUENCE</scope>
    <source>
        <strain evidence="2">YB25</strain>
    </source>
</reference>
<name>A0A9X2A3U8_9FLAO</name>
<dbReference type="EMBL" id="JAJSON010000001">
    <property type="protein sequence ID" value="MCG9970020.1"/>
    <property type="molecule type" value="Genomic_DNA"/>
</dbReference>
<evidence type="ECO:0000313" key="3">
    <source>
        <dbReference type="Proteomes" id="UP001139344"/>
    </source>
</evidence>
<keyword evidence="1" id="KW-0732">Signal</keyword>
<keyword evidence="3" id="KW-1185">Reference proteome</keyword>
<evidence type="ECO:0000313" key="2">
    <source>
        <dbReference type="EMBL" id="MCG9970020.1"/>
    </source>
</evidence>